<dbReference type="InterPro" id="IPR051433">
    <property type="entry name" value="CIBP"/>
</dbReference>
<dbReference type="GO" id="GO:0007602">
    <property type="term" value="P:phototransduction"/>
    <property type="evidence" value="ECO:0007669"/>
    <property type="project" value="EnsemblMetazoa"/>
</dbReference>
<keyword evidence="1" id="KW-0479">Metal-binding</keyword>
<dbReference type="GO" id="GO:0005509">
    <property type="term" value="F:calcium ion binding"/>
    <property type="evidence" value="ECO:0007669"/>
    <property type="project" value="InterPro"/>
</dbReference>
<keyword evidence="2" id="KW-0677">Repeat</keyword>
<dbReference type="Gene3D" id="1.10.238.10">
    <property type="entry name" value="EF-hand"/>
    <property type="match status" value="1"/>
</dbReference>
<evidence type="ECO:0000256" key="4">
    <source>
        <dbReference type="ARBA" id="ARBA00022842"/>
    </source>
</evidence>
<dbReference type="OrthoDB" id="114727at2759"/>
<reference evidence="6 7" key="2">
    <citation type="journal article" date="2007" name="PLoS Biol.">
        <title>Principles of genome evolution in the Drosophila melanogaster species group.</title>
        <authorList>
            <person name="Ranz J.M."/>
            <person name="Maurin D."/>
            <person name="Chan Y.S."/>
            <person name="von Grotthuss M."/>
            <person name="Hillier L.W."/>
            <person name="Roote J."/>
            <person name="Ashburner M."/>
            <person name="Bergman C.M."/>
        </authorList>
    </citation>
    <scope>NUCLEOTIDE SEQUENCE [LARGE SCALE GENOMIC DNA]</scope>
    <source>
        <strain evidence="7">Tai18E2 / Tucson 14021-0261.01</strain>
    </source>
</reference>
<dbReference type="PANTHER" id="PTHR45791">
    <property type="entry name" value="CALCIUM AND INTEGRIN BINDING FAMILY MEMBER 2"/>
    <property type="match status" value="1"/>
</dbReference>
<dbReference type="InterPro" id="IPR011992">
    <property type="entry name" value="EF-hand-dom_pair"/>
</dbReference>
<dbReference type="InterPro" id="IPR002048">
    <property type="entry name" value="EF_hand_dom"/>
</dbReference>
<organism evidence="6 7">
    <name type="scientific">Drosophila yakuba</name>
    <name type="common">Fruit fly</name>
    <dbReference type="NCBI Taxonomy" id="7245"/>
    <lineage>
        <taxon>Eukaryota</taxon>
        <taxon>Metazoa</taxon>
        <taxon>Ecdysozoa</taxon>
        <taxon>Arthropoda</taxon>
        <taxon>Hexapoda</taxon>
        <taxon>Insecta</taxon>
        <taxon>Pterygota</taxon>
        <taxon>Neoptera</taxon>
        <taxon>Endopterygota</taxon>
        <taxon>Diptera</taxon>
        <taxon>Brachycera</taxon>
        <taxon>Muscomorpha</taxon>
        <taxon>Ephydroidea</taxon>
        <taxon>Drosophilidae</taxon>
        <taxon>Drosophila</taxon>
        <taxon>Sophophora</taxon>
    </lineage>
</organism>
<keyword evidence="3" id="KW-0106">Calcium</keyword>
<evidence type="ECO:0000313" key="6">
    <source>
        <dbReference type="EMBL" id="KRJ99810.1"/>
    </source>
</evidence>
<evidence type="ECO:0000256" key="2">
    <source>
        <dbReference type="ARBA" id="ARBA00022737"/>
    </source>
</evidence>
<dbReference type="PROSITE" id="PS50222">
    <property type="entry name" value="EF_HAND_2"/>
    <property type="match status" value="1"/>
</dbReference>
<reference evidence="6 7" key="1">
    <citation type="journal article" date="2007" name="Nature">
        <title>Evolution of genes and genomes on the Drosophila phylogeny.</title>
        <authorList>
            <consortium name="Drosophila 12 Genomes Consortium"/>
            <person name="Clark A.G."/>
            <person name="Eisen M.B."/>
            <person name="Smith D.R."/>
            <person name="Bergman C.M."/>
            <person name="Oliver B."/>
            <person name="Markow T.A."/>
            <person name="Kaufman T.C."/>
            <person name="Kellis M."/>
            <person name="Gelbart W."/>
            <person name="Iyer V.N."/>
            <person name="Pollard D.A."/>
            <person name="Sackton T.B."/>
            <person name="Larracuente A.M."/>
            <person name="Singh N.D."/>
            <person name="Abad J.P."/>
            <person name="Abt D.N."/>
            <person name="Adryan B."/>
            <person name="Aguade M."/>
            <person name="Akashi H."/>
            <person name="Anderson W.W."/>
            <person name="Aquadro C.F."/>
            <person name="Ardell D.H."/>
            <person name="Arguello R."/>
            <person name="Artieri C.G."/>
            <person name="Barbash D.A."/>
            <person name="Barker D."/>
            <person name="Barsanti P."/>
            <person name="Batterham P."/>
            <person name="Batzoglou S."/>
            <person name="Begun D."/>
            <person name="Bhutkar A."/>
            <person name="Blanco E."/>
            <person name="Bosak S.A."/>
            <person name="Bradley R.K."/>
            <person name="Brand A.D."/>
            <person name="Brent M.R."/>
            <person name="Brooks A.N."/>
            <person name="Brown R.H."/>
            <person name="Butlin R.K."/>
            <person name="Caggese C."/>
            <person name="Calvi B.R."/>
            <person name="Bernardo de Carvalho A."/>
            <person name="Caspi A."/>
            <person name="Castrezana S."/>
            <person name="Celniker S.E."/>
            <person name="Chang J.L."/>
            <person name="Chapple C."/>
            <person name="Chatterji S."/>
            <person name="Chinwalla A."/>
            <person name="Civetta A."/>
            <person name="Clifton S.W."/>
            <person name="Comeron J.M."/>
            <person name="Costello J.C."/>
            <person name="Coyne J.A."/>
            <person name="Daub J."/>
            <person name="David R.G."/>
            <person name="Delcher A.L."/>
            <person name="Delehaunty K."/>
            <person name="Do C.B."/>
            <person name="Ebling H."/>
            <person name="Edwards K."/>
            <person name="Eickbush T."/>
            <person name="Evans J.D."/>
            <person name="Filipski A."/>
            <person name="Findeiss S."/>
            <person name="Freyhult E."/>
            <person name="Fulton L."/>
            <person name="Fulton R."/>
            <person name="Garcia A.C."/>
            <person name="Gardiner A."/>
            <person name="Garfield D.A."/>
            <person name="Garvin B.E."/>
            <person name="Gibson G."/>
            <person name="Gilbert D."/>
            <person name="Gnerre S."/>
            <person name="Godfrey J."/>
            <person name="Good R."/>
            <person name="Gotea V."/>
            <person name="Gravely B."/>
            <person name="Greenberg A.J."/>
            <person name="Griffiths-Jones S."/>
            <person name="Gross S."/>
            <person name="Guigo R."/>
            <person name="Gustafson E.A."/>
            <person name="Haerty W."/>
            <person name="Hahn M.W."/>
            <person name="Halligan D.L."/>
            <person name="Halpern A.L."/>
            <person name="Halter G.M."/>
            <person name="Han M.V."/>
            <person name="Heger A."/>
            <person name="Hillier L."/>
            <person name="Hinrichs A.S."/>
            <person name="Holmes I."/>
            <person name="Hoskins R.A."/>
            <person name="Hubisz M.J."/>
            <person name="Hultmark D."/>
            <person name="Huntley M.A."/>
            <person name="Jaffe D.B."/>
            <person name="Jagadeeshan S."/>
            <person name="Jeck W.R."/>
            <person name="Johnson J."/>
            <person name="Jones C.D."/>
            <person name="Jordan W.C."/>
            <person name="Karpen G.H."/>
            <person name="Kataoka E."/>
            <person name="Keightley P.D."/>
            <person name="Kheradpour P."/>
            <person name="Kirkness E.F."/>
            <person name="Koerich L.B."/>
            <person name="Kristiansen K."/>
            <person name="Kudrna D."/>
            <person name="Kulathinal R.J."/>
            <person name="Kumar S."/>
            <person name="Kwok R."/>
            <person name="Lander E."/>
            <person name="Langley C.H."/>
            <person name="Lapoint R."/>
            <person name="Lazzaro B.P."/>
            <person name="Lee S.J."/>
            <person name="Levesque L."/>
            <person name="Li R."/>
            <person name="Lin C.F."/>
            <person name="Lin M.F."/>
            <person name="Lindblad-Toh K."/>
            <person name="Llopart A."/>
            <person name="Long M."/>
            <person name="Low L."/>
            <person name="Lozovsky E."/>
            <person name="Lu J."/>
            <person name="Luo M."/>
            <person name="Machado C.A."/>
            <person name="Makalowski W."/>
            <person name="Marzo M."/>
            <person name="Matsuda M."/>
            <person name="Matzkin L."/>
            <person name="McAllister B."/>
            <person name="McBride C.S."/>
            <person name="McKernan B."/>
            <person name="McKernan K."/>
            <person name="Mendez-Lago M."/>
            <person name="Minx P."/>
            <person name="Mollenhauer M.U."/>
            <person name="Montooth K."/>
            <person name="Mount S.M."/>
            <person name="Mu X."/>
            <person name="Myers E."/>
            <person name="Negre B."/>
            <person name="Newfeld S."/>
            <person name="Nielsen R."/>
            <person name="Noor M.A."/>
            <person name="O'Grady P."/>
            <person name="Pachter L."/>
            <person name="Papaceit M."/>
            <person name="Parisi M.J."/>
            <person name="Parisi M."/>
            <person name="Parts L."/>
            <person name="Pedersen J.S."/>
            <person name="Pesole G."/>
            <person name="Phillippy A.M."/>
            <person name="Ponting C.P."/>
            <person name="Pop M."/>
            <person name="Porcelli D."/>
            <person name="Powell J.R."/>
            <person name="Prohaska S."/>
            <person name="Pruitt K."/>
            <person name="Puig M."/>
            <person name="Quesneville H."/>
            <person name="Ram K.R."/>
            <person name="Rand D."/>
            <person name="Rasmussen M.D."/>
            <person name="Reed L.K."/>
            <person name="Reenan R."/>
            <person name="Reily A."/>
            <person name="Remington K.A."/>
            <person name="Rieger T.T."/>
            <person name="Ritchie M.G."/>
            <person name="Robin C."/>
            <person name="Rogers Y.H."/>
            <person name="Rohde C."/>
            <person name="Rozas J."/>
            <person name="Rubenfield M.J."/>
            <person name="Ruiz A."/>
            <person name="Russo S."/>
            <person name="Salzberg S.L."/>
            <person name="Sanchez-Gracia A."/>
            <person name="Saranga D.J."/>
            <person name="Sato H."/>
            <person name="Schaeffer S.W."/>
            <person name="Schatz M.C."/>
            <person name="Schlenke T."/>
            <person name="Schwartz R."/>
            <person name="Segarra C."/>
            <person name="Singh R.S."/>
            <person name="Sirot L."/>
            <person name="Sirota M."/>
            <person name="Sisneros N.B."/>
            <person name="Smith C.D."/>
            <person name="Smith T.F."/>
            <person name="Spieth J."/>
            <person name="Stage D.E."/>
            <person name="Stark A."/>
            <person name="Stephan W."/>
            <person name="Strausberg R.L."/>
            <person name="Strempel S."/>
            <person name="Sturgill D."/>
            <person name="Sutton G."/>
            <person name="Sutton G.G."/>
            <person name="Tao W."/>
            <person name="Teichmann S."/>
            <person name="Tobari Y.N."/>
            <person name="Tomimura Y."/>
            <person name="Tsolas J.M."/>
            <person name="Valente V.L."/>
            <person name="Venter E."/>
            <person name="Venter J.C."/>
            <person name="Vicario S."/>
            <person name="Vieira F.G."/>
            <person name="Vilella A.J."/>
            <person name="Villasante A."/>
            <person name="Walenz B."/>
            <person name="Wang J."/>
            <person name="Wasserman M."/>
            <person name="Watts T."/>
            <person name="Wilson D."/>
            <person name="Wilson R.K."/>
            <person name="Wing R.A."/>
            <person name="Wolfner M.F."/>
            <person name="Wong A."/>
            <person name="Wong G.K."/>
            <person name="Wu C.I."/>
            <person name="Wu G."/>
            <person name="Yamamoto D."/>
            <person name="Yang H.P."/>
            <person name="Yang S.P."/>
            <person name="Yorke J.A."/>
            <person name="Yoshida K."/>
            <person name="Zdobnov E."/>
            <person name="Zhang P."/>
            <person name="Zhang Y."/>
            <person name="Zimin A.V."/>
            <person name="Baldwin J."/>
            <person name="Abdouelleil A."/>
            <person name="Abdulkadir J."/>
            <person name="Abebe A."/>
            <person name="Abera B."/>
            <person name="Abreu J."/>
            <person name="Acer S.C."/>
            <person name="Aftuck L."/>
            <person name="Alexander A."/>
            <person name="An P."/>
            <person name="Anderson E."/>
            <person name="Anderson S."/>
            <person name="Arachi H."/>
            <person name="Azer M."/>
            <person name="Bachantsang P."/>
            <person name="Barry A."/>
            <person name="Bayul T."/>
            <person name="Berlin A."/>
            <person name="Bessette D."/>
            <person name="Bloom T."/>
            <person name="Blye J."/>
            <person name="Boguslavskiy L."/>
            <person name="Bonnet C."/>
            <person name="Boukhgalter B."/>
            <person name="Bourzgui I."/>
            <person name="Brown A."/>
            <person name="Cahill P."/>
            <person name="Channer S."/>
            <person name="Cheshatsang Y."/>
            <person name="Chuda L."/>
            <person name="Citroen M."/>
            <person name="Collymore A."/>
            <person name="Cooke P."/>
            <person name="Costello M."/>
            <person name="D'Aco K."/>
            <person name="Daza R."/>
            <person name="De Haan G."/>
            <person name="DeGray S."/>
            <person name="DeMaso C."/>
            <person name="Dhargay N."/>
            <person name="Dooley K."/>
            <person name="Dooley E."/>
            <person name="Doricent M."/>
            <person name="Dorje P."/>
            <person name="Dorjee K."/>
            <person name="Dupes A."/>
            <person name="Elong R."/>
            <person name="Falk J."/>
            <person name="Farina A."/>
            <person name="Faro S."/>
            <person name="Ferguson D."/>
            <person name="Fisher S."/>
            <person name="Foley C.D."/>
            <person name="Franke A."/>
            <person name="Friedrich D."/>
            <person name="Gadbois L."/>
            <person name="Gearin G."/>
            <person name="Gearin C.R."/>
            <person name="Giannoukos G."/>
            <person name="Goode T."/>
            <person name="Graham J."/>
            <person name="Grandbois E."/>
            <person name="Grewal S."/>
            <person name="Gyaltsen K."/>
            <person name="Hafez N."/>
            <person name="Hagos B."/>
            <person name="Hall J."/>
            <person name="Henson C."/>
            <person name="Hollinger A."/>
            <person name="Honan T."/>
            <person name="Huard M.D."/>
            <person name="Hughes L."/>
            <person name="Hurhula B."/>
            <person name="Husby M.E."/>
            <person name="Kamat A."/>
            <person name="Kanga B."/>
            <person name="Kashin S."/>
            <person name="Khazanovich D."/>
            <person name="Kisner P."/>
            <person name="Lance K."/>
            <person name="Lara M."/>
            <person name="Lee W."/>
            <person name="Lennon N."/>
            <person name="Letendre F."/>
            <person name="LeVine R."/>
            <person name="Lipovsky A."/>
            <person name="Liu X."/>
            <person name="Liu J."/>
            <person name="Liu S."/>
            <person name="Lokyitsang T."/>
            <person name="Lokyitsang Y."/>
            <person name="Lubonja R."/>
            <person name="Lui A."/>
            <person name="MacDonald P."/>
            <person name="Magnisalis V."/>
            <person name="Maru K."/>
            <person name="Matthews C."/>
            <person name="McCusker W."/>
            <person name="McDonough S."/>
            <person name="Mehta T."/>
            <person name="Meldrim J."/>
            <person name="Meneus L."/>
            <person name="Mihai O."/>
            <person name="Mihalev A."/>
            <person name="Mihova T."/>
            <person name="Mittelman R."/>
            <person name="Mlenga V."/>
            <person name="Montmayeur A."/>
            <person name="Mulrain L."/>
            <person name="Navidi A."/>
            <person name="Naylor J."/>
            <person name="Negash T."/>
            <person name="Nguyen T."/>
            <person name="Nguyen N."/>
            <person name="Nicol R."/>
            <person name="Norbu C."/>
            <person name="Norbu N."/>
            <person name="Novod N."/>
            <person name="O'Neill B."/>
            <person name="Osman S."/>
            <person name="Markiewicz E."/>
            <person name="Oyono O.L."/>
            <person name="Patti C."/>
            <person name="Phunkhang P."/>
            <person name="Pierre F."/>
            <person name="Priest M."/>
            <person name="Raghuraman S."/>
            <person name="Rege F."/>
            <person name="Reyes R."/>
            <person name="Rise C."/>
            <person name="Rogov P."/>
            <person name="Ross K."/>
            <person name="Ryan E."/>
            <person name="Settipalli S."/>
            <person name="Shea T."/>
            <person name="Sherpa N."/>
            <person name="Shi L."/>
            <person name="Shih D."/>
            <person name="Sparrow T."/>
            <person name="Spaulding J."/>
            <person name="Stalker J."/>
            <person name="Stange-Thomann N."/>
            <person name="Stavropoulos S."/>
            <person name="Stone C."/>
            <person name="Strader C."/>
            <person name="Tesfaye S."/>
            <person name="Thomson T."/>
            <person name="Thoulutsang Y."/>
            <person name="Thoulutsang D."/>
            <person name="Topham K."/>
            <person name="Topping I."/>
            <person name="Tsamla T."/>
            <person name="Vassiliev H."/>
            <person name="Vo A."/>
            <person name="Wangchuk T."/>
            <person name="Wangdi T."/>
            <person name="Weiand M."/>
            <person name="Wilkinson J."/>
            <person name="Wilson A."/>
            <person name="Yadav S."/>
            <person name="Young G."/>
            <person name="Yu Q."/>
            <person name="Zembek L."/>
            <person name="Zhong D."/>
            <person name="Zimmer A."/>
            <person name="Zwirko Z."/>
            <person name="Jaffe D.B."/>
            <person name="Alvarez P."/>
            <person name="Brockman W."/>
            <person name="Butler J."/>
            <person name="Chin C."/>
            <person name="Gnerre S."/>
            <person name="Grabherr M."/>
            <person name="Kleber M."/>
            <person name="Mauceli E."/>
            <person name="MacCallum I."/>
        </authorList>
    </citation>
    <scope>NUCLEOTIDE SEQUENCE [LARGE SCALE GENOMIC DNA]</scope>
    <source>
        <strain evidence="7">Tai18E2 / Tucson 14021-0261.01</strain>
    </source>
</reference>
<evidence type="ECO:0000256" key="3">
    <source>
        <dbReference type="ARBA" id="ARBA00022837"/>
    </source>
</evidence>
<evidence type="ECO:0000259" key="5">
    <source>
        <dbReference type="PROSITE" id="PS50222"/>
    </source>
</evidence>
<dbReference type="FunFam" id="1.10.238.10:FF:000079">
    <property type="entry name" value="Calcium and integrin-binding family member 2"/>
    <property type="match status" value="1"/>
</dbReference>
<keyword evidence="4" id="KW-0460">Magnesium</keyword>
<dbReference type="SUPFAM" id="SSF47473">
    <property type="entry name" value="EF-hand"/>
    <property type="match status" value="1"/>
</dbReference>
<dbReference type="Proteomes" id="UP000002282">
    <property type="component" value="Chromosome 2R"/>
</dbReference>
<proteinExistence type="predicted"/>
<name>A0A0R1DVF4_DROYA</name>
<dbReference type="GO" id="GO:0055074">
    <property type="term" value="P:calcium ion homeostasis"/>
    <property type="evidence" value="ECO:0007669"/>
    <property type="project" value="EnsemblMetazoa"/>
</dbReference>
<dbReference type="EMBL" id="CM000158">
    <property type="protein sequence ID" value="KRJ99810.1"/>
    <property type="molecule type" value="Genomic_DNA"/>
</dbReference>
<dbReference type="SMR" id="A0A0R1DVF4"/>
<evidence type="ECO:0000256" key="1">
    <source>
        <dbReference type="ARBA" id="ARBA00022723"/>
    </source>
</evidence>
<keyword evidence="7" id="KW-1185">Reference proteome</keyword>
<dbReference type="GO" id="GO:0000287">
    <property type="term" value="F:magnesium ion binding"/>
    <property type="evidence" value="ECO:0007669"/>
    <property type="project" value="TreeGrafter"/>
</dbReference>
<protein>
    <submittedName>
        <fullName evidence="6">Uncharacterized protein, isoform D</fullName>
    </submittedName>
</protein>
<sequence length="201" mass="23540">MGNKVVTFTEQELDDYQDCTFFTRKEILRVHKRFRELRPDLVPRQMTEGQASSVKVPCECIEKMPELRENPFRRRICEAFSRDGQGNLSFEDFLDALSVFSEQAPRDIKVFYAFKIYGKLASVMGKDNVAWKLFKPLEREFGNITILLPGNYVYAWLCVLSCDCICIKEMPTKMESSYVCKELRLFVKALLSLKLAPKYWR</sequence>
<gene>
    <name evidence="6" type="primary">Dyak\GE12146</name>
    <name evidence="6" type="synonym">dyak_GLEANR_12424</name>
    <name evidence="6" type="synonym">GE12146</name>
    <name evidence="6" type="ORF">Dyak_GE12146</name>
</gene>
<dbReference type="AlphaFoldDB" id="A0A0R1DVF4"/>
<dbReference type="PANTHER" id="PTHR45791:SF6">
    <property type="entry name" value="CALCIUM AND INTEGRIN BINDING FAMILY MEMBER 2"/>
    <property type="match status" value="1"/>
</dbReference>
<feature type="domain" description="EF-hand" evidence="5">
    <location>
        <begin position="68"/>
        <end position="103"/>
    </location>
</feature>
<evidence type="ECO:0000313" key="7">
    <source>
        <dbReference type="Proteomes" id="UP000002282"/>
    </source>
</evidence>
<accession>A0A0R1DVF4</accession>